<evidence type="ECO:0000256" key="1">
    <source>
        <dbReference type="SAM" id="MobiDB-lite"/>
    </source>
</evidence>
<evidence type="ECO:0000259" key="2">
    <source>
        <dbReference type="PROSITE" id="PS50878"/>
    </source>
</evidence>
<dbReference type="Pfam" id="PF00078">
    <property type="entry name" value="RVT_1"/>
    <property type="match status" value="1"/>
</dbReference>
<gene>
    <name evidence="3" type="ORF">GEV33_007120</name>
</gene>
<dbReference type="SUPFAM" id="SSF56219">
    <property type="entry name" value="DNase I-like"/>
    <property type="match status" value="1"/>
</dbReference>
<feature type="domain" description="Reverse transcriptase" evidence="2">
    <location>
        <begin position="825"/>
        <end position="1054"/>
    </location>
</feature>
<feature type="region of interest" description="Disordered" evidence="1">
    <location>
        <begin position="203"/>
        <end position="228"/>
    </location>
</feature>
<name>A0A8J6HJA3_TENMO</name>
<feature type="region of interest" description="Disordered" evidence="1">
    <location>
        <begin position="1"/>
        <end position="21"/>
    </location>
</feature>
<organism evidence="3 4">
    <name type="scientific">Tenebrio molitor</name>
    <name type="common">Yellow mealworm beetle</name>
    <dbReference type="NCBI Taxonomy" id="7067"/>
    <lineage>
        <taxon>Eukaryota</taxon>
        <taxon>Metazoa</taxon>
        <taxon>Ecdysozoa</taxon>
        <taxon>Arthropoda</taxon>
        <taxon>Hexapoda</taxon>
        <taxon>Insecta</taxon>
        <taxon>Pterygota</taxon>
        <taxon>Neoptera</taxon>
        <taxon>Endopterygota</taxon>
        <taxon>Coleoptera</taxon>
        <taxon>Polyphaga</taxon>
        <taxon>Cucujiformia</taxon>
        <taxon>Tenebrionidae</taxon>
        <taxon>Tenebrio</taxon>
    </lineage>
</organism>
<proteinExistence type="predicted"/>
<dbReference type="SUPFAM" id="SSF56672">
    <property type="entry name" value="DNA/RNA polymerases"/>
    <property type="match status" value="1"/>
</dbReference>
<dbReference type="PANTHER" id="PTHR36688:SF2">
    <property type="entry name" value="ENDONUCLEASE_EXONUCLEASE_PHOSPHATASE DOMAIN-CONTAINING PROTEIN"/>
    <property type="match status" value="1"/>
</dbReference>
<accession>A0A8J6HJA3</accession>
<sequence>MNSTHNMDNPQTEQPPTMSNTKFPKKEQAIILAVTADLKLVDYVRPIANIVGAKHIIFAPRRSNNRICIYLDSVELVDSLIAQYKSVQINEYEVNIRRLITPSQRIILSNVCPSIPNEVLINEIKRIGYTTLSPMTHLRAGIRDEELTHILSFKRQIFVQPNDTITLPSSLVIKFEDTNYRIFFSNDLICYLCKVQGHIASQCTAPPTQQDNVPEINPDTNKENQQDTVHKNMDCEDEDTRKGIEKMIGQKRAATSSSASVPHDSTENDLGETTVFKRPQQQKKRLKKDAYAEQMKSSDDKLQTIHTFMNNLTEPIKIEASKIVHFFRNASGCKDPLALVEEFTDDIDHFLDLLAKLHSHFKDQGMKQSPLVVCLQETHFTNQKVHVLRTYQAFYKNRAIRERASGGVAIYVKDDILCTKISLETTLEAIAVSLYLPTQKLTVCNVYLPPNATITVLELSMLIEQLPRPFVLLGDFNAHNVIWGSNRTDTRGEMLESLMEDYNLVLLNSGANTRFNAANGTFSAIDLTLCSPTLAPKTAWEIEPYLHSCDHYPIKLHLHGLRHAPDFQRQPRWNMQYADFQKFAEEVDKQLPLLNEKEDIDNILNRFNNVILEAAHKHVRKVGYLSPQRLRTVPWWNAKCAETVAQCKRTFHKMKRNPTIENIINFKKAQAKKRFTLKQSKKESWQAYVSTITSSTPIRDVWSKVGKIRGVSRNALIRVTNENGDVASTNEEAAELLVTQFQNSSSSSNYDDRFLSVKAESETERLPTIELMSDHPDDKLFTMTELDDALLTSRTTSPGPDDIPLRFIQNLSSKGKERLLQIYNLIWTTHRFPQGWTQAIVLPFKKPNKTDSMPSSFRPISLTCNMCKVLERMVKRRLLWRLESNNLLSKAQNGFRKHRSTLDNIVNLESTIRKAFAQNHKVLCVFFDLEKAFDMTWRHSILKSLNKWGIQGHMFYFIRNFLTDRGFRVQANGVLSKQRELQNGCPQGSVLSPSLFLIALNDIGQHISYPLCHAIYADDLIIYTTGKHIDLLEREVQNGIDRLESWSYQTGYRF</sequence>
<feature type="region of interest" description="Disordered" evidence="1">
    <location>
        <begin position="249"/>
        <end position="297"/>
    </location>
</feature>
<dbReference type="Proteomes" id="UP000719412">
    <property type="component" value="Unassembled WGS sequence"/>
</dbReference>
<dbReference type="InterPro" id="IPR036691">
    <property type="entry name" value="Endo/exonu/phosph_ase_sf"/>
</dbReference>
<dbReference type="InterPro" id="IPR005135">
    <property type="entry name" value="Endo/exonuclease/phosphatase"/>
</dbReference>
<dbReference type="PROSITE" id="PS50878">
    <property type="entry name" value="RT_POL"/>
    <property type="match status" value="1"/>
</dbReference>
<protein>
    <recommendedName>
        <fullName evidence="2">Reverse transcriptase domain-containing protein</fullName>
    </recommendedName>
</protein>
<feature type="compositionally biased region" description="Basic and acidic residues" evidence="1">
    <location>
        <begin position="288"/>
        <end position="297"/>
    </location>
</feature>
<feature type="compositionally biased region" description="Polar residues" evidence="1">
    <location>
        <begin position="203"/>
        <end position="212"/>
    </location>
</feature>
<evidence type="ECO:0000313" key="4">
    <source>
        <dbReference type="Proteomes" id="UP000719412"/>
    </source>
</evidence>
<dbReference type="GO" id="GO:0071897">
    <property type="term" value="P:DNA biosynthetic process"/>
    <property type="evidence" value="ECO:0007669"/>
    <property type="project" value="UniProtKB-ARBA"/>
</dbReference>
<dbReference type="AlphaFoldDB" id="A0A8J6HJA3"/>
<dbReference type="Pfam" id="PF14529">
    <property type="entry name" value="Exo_endo_phos_2"/>
    <property type="match status" value="1"/>
</dbReference>
<evidence type="ECO:0000313" key="3">
    <source>
        <dbReference type="EMBL" id="KAH0815670.1"/>
    </source>
</evidence>
<dbReference type="InterPro" id="IPR043502">
    <property type="entry name" value="DNA/RNA_pol_sf"/>
</dbReference>
<dbReference type="EMBL" id="JABDTM020022764">
    <property type="protein sequence ID" value="KAH0815670.1"/>
    <property type="molecule type" value="Genomic_DNA"/>
</dbReference>
<dbReference type="CDD" id="cd01650">
    <property type="entry name" value="RT_nLTR_like"/>
    <property type="match status" value="1"/>
</dbReference>
<dbReference type="InterPro" id="IPR000477">
    <property type="entry name" value="RT_dom"/>
</dbReference>
<dbReference type="PANTHER" id="PTHR36688">
    <property type="entry name" value="ENDO/EXONUCLEASE/PHOSPHATASE DOMAIN-CONTAINING PROTEIN"/>
    <property type="match status" value="1"/>
</dbReference>
<reference evidence="3" key="2">
    <citation type="submission" date="2021-08" db="EMBL/GenBank/DDBJ databases">
        <authorList>
            <person name="Eriksson T."/>
        </authorList>
    </citation>
    <scope>NUCLEOTIDE SEQUENCE</scope>
    <source>
        <strain evidence="3">Stoneville</strain>
        <tissue evidence="3">Whole head</tissue>
    </source>
</reference>
<keyword evidence="4" id="KW-1185">Reference proteome</keyword>
<dbReference type="Gene3D" id="3.60.10.10">
    <property type="entry name" value="Endonuclease/exonuclease/phosphatase"/>
    <property type="match status" value="1"/>
</dbReference>
<comment type="caution">
    <text evidence="3">The sequence shown here is derived from an EMBL/GenBank/DDBJ whole genome shotgun (WGS) entry which is preliminary data.</text>
</comment>
<dbReference type="GO" id="GO:0003824">
    <property type="term" value="F:catalytic activity"/>
    <property type="evidence" value="ECO:0007669"/>
    <property type="project" value="InterPro"/>
</dbReference>
<dbReference type="InterPro" id="IPR052560">
    <property type="entry name" value="RdDP_mobile_element"/>
</dbReference>
<reference evidence="3" key="1">
    <citation type="journal article" date="2020" name="J Insects Food Feed">
        <title>The yellow mealworm (Tenebrio molitor) genome: a resource for the emerging insects as food and feed industry.</title>
        <authorList>
            <person name="Eriksson T."/>
            <person name="Andere A."/>
            <person name="Kelstrup H."/>
            <person name="Emery V."/>
            <person name="Picard C."/>
        </authorList>
    </citation>
    <scope>NUCLEOTIDE SEQUENCE</scope>
    <source>
        <strain evidence="3">Stoneville</strain>
        <tissue evidence="3">Whole head</tissue>
    </source>
</reference>